<dbReference type="RefSeq" id="WP_087073702.1">
    <property type="nucleotide sequence ID" value="NZ_CP020809.1"/>
</dbReference>
<keyword evidence="4" id="KW-1185">Reference proteome</keyword>
<evidence type="ECO:0000256" key="2">
    <source>
        <dbReference type="SAM" id="SignalP"/>
    </source>
</evidence>
<keyword evidence="2" id="KW-0732">Signal</keyword>
<sequence length="459" mass="46290">MKNKFLMGSVAVLGAGAIAVNPVATSPTLLEAQHRAVQLVADVTGSPAEVYQGILTDTVSNLTALGENWMANPFPLLSQIAANQTGYAEQIGTAIQSIPTVLQNWYENGKGESKPGAEYLANAAAAIEAGDFNTAYDNINRFMLFGLQNLAAPLTGIFLSSTDRTTGEYQAGIPEQMAQNFADAVAVVFSSTTMLTGVFQSVFAPLSGAAWEASRANEAISTALASGDAQGAVTALVNTPGVILNAIVNGFDYQDGDTTAPWAGLLTGCIGKTGRCGSGALEQLLITIPTKIATAIANPTTTGSLTTASLLSTTSLATAPVPAGTATTVDTTDAAETVETATTPALAAAPSTGSTAKAAVATTTTAASTDVDTESDATTTKPAAGTKSKLAGKTASDRLNATVKNLTDKVKGATSKPTKSATGAAASSTASDKATKSDSSTGKHAKKESKKDSGSKSDS</sequence>
<dbReference type="Proteomes" id="UP000195331">
    <property type="component" value="Chromosome"/>
</dbReference>
<feature type="signal peptide" evidence="2">
    <location>
        <begin position="1"/>
        <end position="19"/>
    </location>
</feature>
<protein>
    <recommendedName>
        <fullName evidence="5">PE-PGRS family protein</fullName>
    </recommendedName>
</protein>
<feature type="region of interest" description="Disordered" evidence="1">
    <location>
        <begin position="364"/>
        <end position="459"/>
    </location>
</feature>
<evidence type="ECO:0008006" key="5">
    <source>
        <dbReference type="Google" id="ProtNLM"/>
    </source>
</evidence>
<feature type="compositionally biased region" description="Low complexity" evidence="1">
    <location>
        <begin position="364"/>
        <end position="380"/>
    </location>
</feature>
<dbReference type="KEGG" id="mdx:BTO20_04395"/>
<name>A0A1Y0BYA2_9MYCO</name>
<proteinExistence type="predicted"/>
<feature type="compositionally biased region" description="Low complexity" evidence="1">
    <location>
        <begin position="413"/>
        <end position="442"/>
    </location>
</feature>
<feature type="compositionally biased region" description="Basic and acidic residues" evidence="1">
    <location>
        <begin position="449"/>
        <end position="459"/>
    </location>
</feature>
<evidence type="ECO:0000313" key="3">
    <source>
        <dbReference type="EMBL" id="ART67931.1"/>
    </source>
</evidence>
<evidence type="ECO:0000313" key="4">
    <source>
        <dbReference type="Proteomes" id="UP000195331"/>
    </source>
</evidence>
<dbReference type="EMBL" id="CP020809">
    <property type="protein sequence ID" value="ART67931.1"/>
    <property type="molecule type" value="Genomic_DNA"/>
</dbReference>
<evidence type="ECO:0000256" key="1">
    <source>
        <dbReference type="SAM" id="MobiDB-lite"/>
    </source>
</evidence>
<accession>A0A1Y0BYA2</accession>
<reference evidence="3 4" key="1">
    <citation type="submission" date="2017-04" db="EMBL/GenBank/DDBJ databases">
        <title>Whole Genome Sequence of 1,4-Dioxane Degrading Bacterium Mycobacterium dioxanotrophicus PH-06.</title>
        <authorList>
            <person name="He Y."/>
        </authorList>
    </citation>
    <scope>NUCLEOTIDE SEQUENCE [LARGE SCALE GENOMIC DNA]</scope>
    <source>
        <strain evidence="3 4">PH-06</strain>
    </source>
</reference>
<feature type="chain" id="PRO_5038730129" description="PE-PGRS family protein" evidence="2">
    <location>
        <begin position="20"/>
        <end position="459"/>
    </location>
</feature>
<dbReference type="OrthoDB" id="4710986at2"/>
<dbReference type="AlphaFoldDB" id="A0A1Y0BYA2"/>
<organism evidence="3 4">
    <name type="scientific">Mycobacterium dioxanotrophicus</name>
    <dbReference type="NCBI Taxonomy" id="482462"/>
    <lineage>
        <taxon>Bacteria</taxon>
        <taxon>Bacillati</taxon>
        <taxon>Actinomycetota</taxon>
        <taxon>Actinomycetes</taxon>
        <taxon>Mycobacteriales</taxon>
        <taxon>Mycobacteriaceae</taxon>
        <taxon>Mycobacterium</taxon>
    </lineage>
</organism>
<gene>
    <name evidence="3" type="ORF">BTO20_04395</name>
</gene>